<evidence type="ECO:0000313" key="3">
    <source>
        <dbReference type="Proteomes" id="UP000027222"/>
    </source>
</evidence>
<name>A0A067SFR3_GALM3</name>
<keyword evidence="3" id="KW-1185">Reference proteome</keyword>
<evidence type="ECO:0000256" key="1">
    <source>
        <dbReference type="SAM" id="MobiDB-lite"/>
    </source>
</evidence>
<feature type="region of interest" description="Disordered" evidence="1">
    <location>
        <begin position="226"/>
        <end position="258"/>
    </location>
</feature>
<dbReference type="OrthoDB" id="3262817at2759"/>
<reference evidence="3" key="1">
    <citation type="journal article" date="2014" name="Proc. Natl. Acad. Sci. U.S.A.">
        <title>Extensive sampling of basidiomycete genomes demonstrates inadequacy of the white-rot/brown-rot paradigm for wood decay fungi.</title>
        <authorList>
            <person name="Riley R."/>
            <person name="Salamov A.A."/>
            <person name="Brown D.W."/>
            <person name="Nagy L.G."/>
            <person name="Floudas D."/>
            <person name="Held B.W."/>
            <person name="Levasseur A."/>
            <person name="Lombard V."/>
            <person name="Morin E."/>
            <person name="Otillar R."/>
            <person name="Lindquist E.A."/>
            <person name="Sun H."/>
            <person name="LaButti K.M."/>
            <person name="Schmutz J."/>
            <person name="Jabbour D."/>
            <person name="Luo H."/>
            <person name="Baker S.E."/>
            <person name="Pisabarro A.G."/>
            <person name="Walton J.D."/>
            <person name="Blanchette R.A."/>
            <person name="Henrissat B."/>
            <person name="Martin F."/>
            <person name="Cullen D."/>
            <person name="Hibbett D.S."/>
            <person name="Grigoriev I.V."/>
        </authorList>
    </citation>
    <scope>NUCLEOTIDE SEQUENCE [LARGE SCALE GENOMIC DNA]</scope>
    <source>
        <strain evidence="3">CBS 339.88</strain>
    </source>
</reference>
<feature type="region of interest" description="Disordered" evidence="1">
    <location>
        <begin position="101"/>
        <end position="131"/>
    </location>
</feature>
<organism evidence="2 3">
    <name type="scientific">Galerina marginata (strain CBS 339.88)</name>
    <dbReference type="NCBI Taxonomy" id="685588"/>
    <lineage>
        <taxon>Eukaryota</taxon>
        <taxon>Fungi</taxon>
        <taxon>Dikarya</taxon>
        <taxon>Basidiomycota</taxon>
        <taxon>Agaricomycotina</taxon>
        <taxon>Agaricomycetes</taxon>
        <taxon>Agaricomycetidae</taxon>
        <taxon>Agaricales</taxon>
        <taxon>Agaricineae</taxon>
        <taxon>Strophariaceae</taxon>
        <taxon>Galerina</taxon>
    </lineage>
</organism>
<dbReference type="HOGENOM" id="CLU_723731_0_0_1"/>
<evidence type="ECO:0000313" key="2">
    <source>
        <dbReference type="EMBL" id="KDR69780.1"/>
    </source>
</evidence>
<protein>
    <submittedName>
        <fullName evidence="2">Uncharacterized protein</fullName>
    </submittedName>
</protein>
<proteinExistence type="predicted"/>
<dbReference type="AlphaFoldDB" id="A0A067SFR3"/>
<feature type="region of interest" description="Disordered" evidence="1">
    <location>
        <begin position="144"/>
        <end position="212"/>
    </location>
</feature>
<accession>A0A067SFR3</accession>
<dbReference type="Proteomes" id="UP000027222">
    <property type="component" value="Unassembled WGS sequence"/>
</dbReference>
<feature type="compositionally biased region" description="Acidic residues" evidence="1">
    <location>
        <begin position="147"/>
        <end position="156"/>
    </location>
</feature>
<dbReference type="STRING" id="685588.A0A067SFR3"/>
<sequence length="352" mass="39040">MHFISTINPMSKSEGNIPVSLFSFNEKLMFIGISEDYEDTIRRVTRAFKIAENADILLRISTLDVCKGREVVIDESAYSVMWTALDEITVVIDEIEAQNQTQVPEASRARETLPTPAVTPTAGQSDTDADPVRIDFLNVVEEAHQSEEEEINEEPVEEPKVTDGEDSFYQPPRSAAPVRELETTGDGEEPKLQKKFKPTGTGSILSDAGPSMTSADIIPAVKKENIVQPIASTSQVPRRERSPQRPNPAPTGDDPRFDITVTDPDNHIAQFKTRGKHPIRKVLAAACKSFSIPYERAHLMLALSFEDDGGMQTEEFECPPEDTMSQCGVDTNSKLFIRVDEDNEEEEPADSD</sequence>
<dbReference type="EMBL" id="KL142400">
    <property type="protein sequence ID" value="KDR69780.1"/>
    <property type="molecule type" value="Genomic_DNA"/>
</dbReference>
<gene>
    <name evidence="2" type="ORF">GALMADRAFT_145180</name>
</gene>